<accession>A0A6N7L194</accession>
<protein>
    <submittedName>
        <fullName evidence="2">SHOCT domain-containing protein</fullName>
    </submittedName>
</protein>
<dbReference type="OrthoDB" id="3748887at2"/>
<name>A0A6N7L194_9ACTN</name>
<reference evidence="2 3" key="1">
    <citation type="submission" date="2019-09" db="EMBL/GenBank/DDBJ databases">
        <title>Genome Sequences of Streptomyces kaniharaensis ATCC 21070.</title>
        <authorList>
            <person name="Zhu W."/>
            <person name="De Crecy-Lagard V."/>
            <person name="Richards N.G."/>
        </authorList>
    </citation>
    <scope>NUCLEOTIDE SEQUENCE [LARGE SCALE GENOMIC DNA]</scope>
    <source>
        <strain evidence="2 3">SF-557</strain>
    </source>
</reference>
<dbReference type="RefSeq" id="WP_153468610.1">
    <property type="nucleotide sequence ID" value="NZ_WBOF01000003.1"/>
</dbReference>
<dbReference type="EMBL" id="WBOF01000003">
    <property type="protein sequence ID" value="MQS16905.1"/>
    <property type="molecule type" value="Genomic_DNA"/>
</dbReference>
<gene>
    <name evidence="2" type="ORF">F7Q99_33140</name>
</gene>
<comment type="caution">
    <text evidence="2">The sequence shown here is derived from an EMBL/GenBank/DDBJ whole genome shotgun (WGS) entry which is preliminary data.</text>
</comment>
<evidence type="ECO:0000313" key="3">
    <source>
        <dbReference type="Proteomes" id="UP000450000"/>
    </source>
</evidence>
<evidence type="ECO:0000256" key="1">
    <source>
        <dbReference type="SAM" id="Phobius"/>
    </source>
</evidence>
<organism evidence="2 3">
    <name type="scientific">Streptomyces kaniharaensis</name>
    <dbReference type="NCBI Taxonomy" id="212423"/>
    <lineage>
        <taxon>Bacteria</taxon>
        <taxon>Bacillati</taxon>
        <taxon>Actinomycetota</taxon>
        <taxon>Actinomycetes</taxon>
        <taxon>Kitasatosporales</taxon>
        <taxon>Streptomycetaceae</taxon>
        <taxon>Streptomyces</taxon>
    </lineage>
</organism>
<sequence length="93" mass="10125">MMYWHDGGMNGWGIGLMTVSMLFFWALVVFGVVALVRYVRRALAAPPAAAVPPERPTPEQLLAERLARGEIDPDDYRSRLETLRGGGAPPASG</sequence>
<keyword evidence="1" id="KW-0472">Membrane</keyword>
<dbReference type="Proteomes" id="UP000450000">
    <property type="component" value="Unassembled WGS sequence"/>
</dbReference>
<keyword evidence="3" id="KW-1185">Reference proteome</keyword>
<keyword evidence="1" id="KW-0812">Transmembrane</keyword>
<keyword evidence="1" id="KW-1133">Transmembrane helix</keyword>
<proteinExistence type="predicted"/>
<evidence type="ECO:0000313" key="2">
    <source>
        <dbReference type="EMBL" id="MQS16905.1"/>
    </source>
</evidence>
<feature type="transmembrane region" description="Helical" evidence="1">
    <location>
        <begin position="12"/>
        <end position="36"/>
    </location>
</feature>
<dbReference type="AlphaFoldDB" id="A0A6N7L194"/>